<dbReference type="InterPro" id="IPR005135">
    <property type="entry name" value="Endo/exonuclease/phosphatase"/>
</dbReference>
<name>A0ABM5K4T1_DIAVI</name>
<keyword evidence="3" id="KW-1185">Reference proteome</keyword>
<feature type="domain" description="Endonuclease/exonuclease/phosphatase" evidence="1">
    <location>
        <begin position="102"/>
        <end position="175"/>
    </location>
</feature>
<dbReference type="InterPro" id="IPR052560">
    <property type="entry name" value="RdDP_mobile_element"/>
</dbReference>
<evidence type="ECO:0000313" key="3">
    <source>
        <dbReference type="Proteomes" id="UP001652700"/>
    </source>
</evidence>
<dbReference type="Gene3D" id="3.60.10.10">
    <property type="entry name" value="Endonuclease/exonuclease/phosphatase"/>
    <property type="match status" value="1"/>
</dbReference>
<reference evidence="2" key="1">
    <citation type="submission" date="2025-05" db="UniProtKB">
        <authorList>
            <consortium name="EnsemblMetazoa"/>
        </authorList>
    </citation>
    <scope>IDENTIFICATION</scope>
</reference>
<dbReference type="InterPro" id="IPR036691">
    <property type="entry name" value="Endo/exonu/phosph_ase_sf"/>
</dbReference>
<dbReference type="SUPFAM" id="SSF56219">
    <property type="entry name" value="DNase I-like"/>
    <property type="match status" value="1"/>
</dbReference>
<protein>
    <recommendedName>
        <fullName evidence="1">Endonuclease/exonuclease/phosphatase domain-containing protein</fullName>
    </recommendedName>
</protein>
<dbReference type="Proteomes" id="UP001652700">
    <property type="component" value="Unplaced"/>
</dbReference>
<dbReference type="PANTHER" id="PTHR36688">
    <property type="entry name" value="ENDO/EXONUCLEASE/PHOSPHATASE DOMAIN-CONTAINING PROTEIN"/>
    <property type="match status" value="1"/>
</dbReference>
<organism evidence="2 3">
    <name type="scientific">Diabrotica virgifera virgifera</name>
    <name type="common">western corn rootworm</name>
    <dbReference type="NCBI Taxonomy" id="50390"/>
    <lineage>
        <taxon>Eukaryota</taxon>
        <taxon>Metazoa</taxon>
        <taxon>Ecdysozoa</taxon>
        <taxon>Arthropoda</taxon>
        <taxon>Hexapoda</taxon>
        <taxon>Insecta</taxon>
        <taxon>Pterygota</taxon>
        <taxon>Neoptera</taxon>
        <taxon>Endopterygota</taxon>
        <taxon>Coleoptera</taxon>
        <taxon>Polyphaga</taxon>
        <taxon>Cucujiformia</taxon>
        <taxon>Chrysomeloidea</taxon>
        <taxon>Chrysomelidae</taxon>
        <taxon>Galerucinae</taxon>
        <taxon>Diabroticina</taxon>
        <taxon>Diabroticites</taxon>
        <taxon>Diabrotica</taxon>
    </lineage>
</organism>
<proteinExistence type="predicted"/>
<dbReference type="RefSeq" id="XP_050505198.1">
    <property type="nucleotide sequence ID" value="XM_050649241.1"/>
</dbReference>
<dbReference type="Pfam" id="PF14529">
    <property type="entry name" value="Exo_endo_phos_2"/>
    <property type="match status" value="1"/>
</dbReference>
<evidence type="ECO:0000313" key="2">
    <source>
        <dbReference type="EnsemblMetazoa" id="XP_050505198.1"/>
    </source>
</evidence>
<dbReference type="GeneID" id="126883590"/>
<dbReference type="EnsemblMetazoa" id="XM_050649241.1">
    <property type="protein sequence ID" value="XP_050505198.1"/>
    <property type="gene ID" value="LOC126883590"/>
</dbReference>
<sequence length="290" mass="32323">MSVRIPTRNGPSQGSDADLKVIFWNAGGLSNSKFLELKRSVLEKNVDIYVIVEAGAATDTPHLYSTVSYLTHVLKRSRQVASGIIIGIKTPLVYNIPALELVEQQIQPSTIIIGDFNSPSTRWGYSRTTNVGKHLEDFLDNNYLDVVNTPPTFLSFRGSQSRPDLVVTHPHITGKTSVTLLDDAAGCGHRALLVTCKLAKDKKAQNRAPRWNFKKADWKKYRECTDEVLTQLTLQEPEEAAKKVTEAILKCAKECIPRGQIKGYKTFWSPTLSKLKASRNKARGKAEKSR</sequence>
<evidence type="ECO:0000259" key="1">
    <source>
        <dbReference type="Pfam" id="PF14529"/>
    </source>
</evidence>
<accession>A0ABM5K4T1</accession>
<dbReference type="PANTHER" id="PTHR36688:SF2">
    <property type="entry name" value="ENDONUCLEASE_EXONUCLEASE_PHOSPHATASE DOMAIN-CONTAINING PROTEIN"/>
    <property type="match status" value="1"/>
</dbReference>